<organism evidence="3">
    <name type="scientific">candidate division WOR-3 bacterium</name>
    <dbReference type="NCBI Taxonomy" id="2052148"/>
    <lineage>
        <taxon>Bacteria</taxon>
        <taxon>Bacteria division WOR-3</taxon>
    </lineage>
</organism>
<keyword evidence="1" id="KW-0812">Transmembrane</keyword>
<protein>
    <recommendedName>
        <fullName evidence="2">LiaF transmembrane domain-containing protein</fullName>
    </recommendedName>
</protein>
<evidence type="ECO:0000259" key="2">
    <source>
        <dbReference type="Pfam" id="PF22570"/>
    </source>
</evidence>
<accession>A0A7C4Y6E5</accession>
<keyword evidence="1" id="KW-1133">Transmembrane helix</keyword>
<reference evidence="3" key="1">
    <citation type="journal article" date="2020" name="mSystems">
        <title>Genome- and Community-Level Interaction Insights into Carbon Utilization and Element Cycling Functions of Hydrothermarchaeota in Hydrothermal Sediment.</title>
        <authorList>
            <person name="Zhou Z."/>
            <person name="Liu Y."/>
            <person name="Xu W."/>
            <person name="Pan J."/>
            <person name="Luo Z.H."/>
            <person name="Li M."/>
        </authorList>
    </citation>
    <scope>NUCLEOTIDE SEQUENCE [LARGE SCALE GENOMIC DNA]</scope>
    <source>
        <strain evidence="3">SpSt-780</strain>
    </source>
</reference>
<gene>
    <name evidence="3" type="ORF">ENV67_08520</name>
</gene>
<feature type="transmembrane region" description="Helical" evidence="1">
    <location>
        <begin position="5"/>
        <end position="24"/>
    </location>
</feature>
<evidence type="ECO:0000313" key="3">
    <source>
        <dbReference type="EMBL" id="HGW92562.1"/>
    </source>
</evidence>
<sequence length="78" mass="9090">MVWGILFILFGVVIWVLNFLGSGWNWGRDWPFLLILWGIYIFTKGLPRKRKKKDVKVILNEIASGKISAEEGLRKLED</sequence>
<dbReference type="AlphaFoldDB" id="A0A7C4Y6E5"/>
<feature type="domain" description="LiaF transmembrane" evidence="2">
    <location>
        <begin position="2"/>
        <end position="62"/>
    </location>
</feature>
<dbReference type="EMBL" id="DTHG01000102">
    <property type="protein sequence ID" value="HGW92562.1"/>
    <property type="molecule type" value="Genomic_DNA"/>
</dbReference>
<dbReference type="Pfam" id="PF22570">
    <property type="entry name" value="LiaF-TM"/>
    <property type="match status" value="1"/>
</dbReference>
<keyword evidence="1" id="KW-0472">Membrane</keyword>
<feature type="transmembrane region" description="Helical" evidence="1">
    <location>
        <begin position="30"/>
        <end position="46"/>
    </location>
</feature>
<proteinExistence type="predicted"/>
<name>A0A7C4Y6E5_UNCW3</name>
<comment type="caution">
    <text evidence="3">The sequence shown here is derived from an EMBL/GenBank/DDBJ whole genome shotgun (WGS) entry which is preliminary data.</text>
</comment>
<dbReference type="InterPro" id="IPR054331">
    <property type="entry name" value="LiaF_TM"/>
</dbReference>
<evidence type="ECO:0000256" key="1">
    <source>
        <dbReference type="SAM" id="Phobius"/>
    </source>
</evidence>